<gene>
    <name evidence="9" type="ORF">NRP21_16950</name>
</gene>
<dbReference type="Pfam" id="PF00528">
    <property type="entry name" value="BPD_transp_1"/>
    <property type="match status" value="1"/>
</dbReference>
<proteinExistence type="inferred from homology"/>
<feature type="transmembrane region" description="Helical" evidence="7">
    <location>
        <begin position="214"/>
        <end position="235"/>
    </location>
</feature>
<feature type="transmembrane region" description="Helical" evidence="7">
    <location>
        <begin position="151"/>
        <end position="170"/>
    </location>
</feature>
<name>A0ABT1X6L4_9PROT</name>
<feature type="transmembrane region" description="Helical" evidence="7">
    <location>
        <begin position="126"/>
        <end position="145"/>
    </location>
</feature>
<dbReference type="InterPro" id="IPR035906">
    <property type="entry name" value="MetI-like_sf"/>
</dbReference>
<keyword evidence="6 7" id="KW-0472">Membrane</keyword>
<feature type="transmembrane region" description="Helical" evidence="7">
    <location>
        <begin position="191"/>
        <end position="208"/>
    </location>
</feature>
<evidence type="ECO:0000256" key="4">
    <source>
        <dbReference type="ARBA" id="ARBA00022692"/>
    </source>
</evidence>
<dbReference type="PANTHER" id="PTHR30151:SF0">
    <property type="entry name" value="ABC TRANSPORTER PERMEASE PROTEIN MJ0413-RELATED"/>
    <property type="match status" value="1"/>
</dbReference>
<evidence type="ECO:0000256" key="7">
    <source>
        <dbReference type="RuleBase" id="RU363032"/>
    </source>
</evidence>
<keyword evidence="4 7" id="KW-0812">Transmembrane</keyword>
<evidence type="ECO:0000256" key="6">
    <source>
        <dbReference type="ARBA" id="ARBA00023136"/>
    </source>
</evidence>
<keyword evidence="3" id="KW-1003">Cell membrane</keyword>
<evidence type="ECO:0000313" key="10">
    <source>
        <dbReference type="Proteomes" id="UP001524642"/>
    </source>
</evidence>
<comment type="subcellular location">
    <subcellularLocation>
        <location evidence="1 7">Cell membrane</location>
        <topology evidence="1 7">Multi-pass membrane protein</topology>
    </subcellularLocation>
</comment>
<dbReference type="EMBL" id="JANJOU010000016">
    <property type="protein sequence ID" value="MCR0983745.1"/>
    <property type="molecule type" value="Genomic_DNA"/>
</dbReference>
<evidence type="ECO:0000259" key="8">
    <source>
        <dbReference type="PROSITE" id="PS50928"/>
    </source>
</evidence>
<dbReference type="PROSITE" id="PS50928">
    <property type="entry name" value="ABC_TM1"/>
    <property type="match status" value="1"/>
</dbReference>
<dbReference type="InterPro" id="IPR000515">
    <property type="entry name" value="MetI-like"/>
</dbReference>
<evidence type="ECO:0000256" key="2">
    <source>
        <dbReference type="ARBA" id="ARBA00022448"/>
    </source>
</evidence>
<sequence>MSEAIPLPAAAIPAARRPSTRWRAAFANGGMRVLAILLFLAIWTAVSLGNAYVWKFFNPILLPSPLAVLKAGIDLAESGELQRDIFASLSRVLQGFAIAAIAGVAVGLAVGTWRPLEKLVEPMIELLRPIPPLAFLPMMVLWFGIGETSKIVFIAYAAFFPVFTTTVEGIKHVDPVLLRAAASLGATRTELFRYVVLPAALPGIITGLRLGFGLSFFVIVAAEFIAADSGLGYLINDARTFFMVSNMLLGAVVIGLIGFLFNILLRAAENWLLRWRQTGRS</sequence>
<comment type="caution">
    <text evidence="9">The sequence shown here is derived from an EMBL/GenBank/DDBJ whole genome shotgun (WGS) entry which is preliminary data.</text>
</comment>
<reference evidence="9 10" key="1">
    <citation type="submission" date="2022-06" db="EMBL/GenBank/DDBJ databases">
        <title>Roseomonas CN29.</title>
        <authorList>
            <person name="Cheng Y."/>
            <person name="He X."/>
        </authorList>
    </citation>
    <scope>NUCLEOTIDE SEQUENCE [LARGE SCALE GENOMIC DNA]</scope>
    <source>
        <strain evidence="9 10">CN29</strain>
    </source>
</reference>
<protein>
    <submittedName>
        <fullName evidence="9">ABC transporter permease</fullName>
    </submittedName>
</protein>
<keyword evidence="2 7" id="KW-0813">Transport</keyword>
<dbReference type="RefSeq" id="WP_257717411.1">
    <property type="nucleotide sequence ID" value="NZ_JANJOU010000016.1"/>
</dbReference>
<feature type="transmembrane region" description="Helical" evidence="7">
    <location>
        <begin position="247"/>
        <end position="265"/>
    </location>
</feature>
<evidence type="ECO:0000256" key="1">
    <source>
        <dbReference type="ARBA" id="ARBA00004651"/>
    </source>
</evidence>
<dbReference type="Gene3D" id="1.10.3720.10">
    <property type="entry name" value="MetI-like"/>
    <property type="match status" value="1"/>
</dbReference>
<keyword evidence="10" id="KW-1185">Reference proteome</keyword>
<evidence type="ECO:0000313" key="9">
    <source>
        <dbReference type="EMBL" id="MCR0983745.1"/>
    </source>
</evidence>
<feature type="transmembrane region" description="Helical" evidence="7">
    <location>
        <begin position="33"/>
        <end position="54"/>
    </location>
</feature>
<organism evidence="9 10">
    <name type="scientific">Roseomonas populi</name>
    <dbReference type="NCBI Taxonomy" id="3121582"/>
    <lineage>
        <taxon>Bacteria</taxon>
        <taxon>Pseudomonadati</taxon>
        <taxon>Pseudomonadota</taxon>
        <taxon>Alphaproteobacteria</taxon>
        <taxon>Acetobacterales</taxon>
        <taxon>Roseomonadaceae</taxon>
        <taxon>Roseomonas</taxon>
    </lineage>
</organism>
<feature type="transmembrane region" description="Helical" evidence="7">
    <location>
        <begin position="92"/>
        <end position="114"/>
    </location>
</feature>
<dbReference type="PANTHER" id="PTHR30151">
    <property type="entry name" value="ALKANE SULFONATE ABC TRANSPORTER-RELATED, MEMBRANE SUBUNIT"/>
    <property type="match status" value="1"/>
</dbReference>
<feature type="domain" description="ABC transmembrane type-1" evidence="8">
    <location>
        <begin position="85"/>
        <end position="265"/>
    </location>
</feature>
<evidence type="ECO:0000256" key="3">
    <source>
        <dbReference type="ARBA" id="ARBA00022475"/>
    </source>
</evidence>
<dbReference type="SUPFAM" id="SSF161098">
    <property type="entry name" value="MetI-like"/>
    <property type="match status" value="1"/>
</dbReference>
<keyword evidence="5 7" id="KW-1133">Transmembrane helix</keyword>
<dbReference type="CDD" id="cd06261">
    <property type="entry name" value="TM_PBP2"/>
    <property type="match status" value="1"/>
</dbReference>
<dbReference type="Proteomes" id="UP001524642">
    <property type="component" value="Unassembled WGS sequence"/>
</dbReference>
<evidence type="ECO:0000256" key="5">
    <source>
        <dbReference type="ARBA" id="ARBA00022989"/>
    </source>
</evidence>
<comment type="similarity">
    <text evidence="7">Belongs to the binding-protein-dependent transport system permease family.</text>
</comment>
<accession>A0ABT1X6L4</accession>